<dbReference type="AlphaFoldDB" id="A0A0A0ETQ6"/>
<keyword evidence="4" id="KW-0482">Metalloprotease</keyword>
<dbReference type="GO" id="GO:0008237">
    <property type="term" value="F:metallopeptidase activity"/>
    <property type="evidence" value="ECO:0007669"/>
    <property type="project" value="UniProtKB-KW"/>
</dbReference>
<dbReference type="Pfam" id="PF08014">
    <property type="entry name" value="MATCAP"/>
    <property type="match status" value="1"/>
</dbReference>
<evidence type="ECO:0000313" key="5">
    <source>
        <dbReference type="EMBL" id="KGM53874.1"/>
    </source>
</evidence>
<evidence type="ECO:0000256" key="1">
    <source>
        <dbReference type="ARBA" id="ARBA00001947"/>
    </source>
</evidence>
<evidence type="ECO:0000256" key="4">
    <source>
        <dbReference type="ARBA" id="ARBA00023049"/>
    </source>
</evidence>
<name>A0A0A0ETQ6_9GAMM</name>
<dbReference type="STRING" id="913325.N799_11170"/>
<evidence type="ECO:0000256" key="3">
    <source>
        <dbReference type="ARBA" id="ARBA00022801"/>
    </source>
</evidence>
<sequence length="421" mass="46327">MTPAAFPPDIAHHAALDARMVEAAREVRLLSLASWPAGMETDFVADYARGVVRLPVIEYPRHDFSAVRTELAAISAAADRDHPLGQYLIDAAASWDTAAQLCEHLGTPAVTDLSIRLYGSPFDPLPGDGPDARVAARHFLSIADEFDRELLAPSEHVTISATALQLQLQRDLDDYFGERVIDVELDPDLIAKAAAGATRIRLRTTASFSDYDRDQLLQHEAFVHSLSALNGREQPVLGSLALSSPRATATQEGLATFAEQITGSIDISRMKRLSLRIEAVAMALEGADFIEVFRYFLDAGQSPEESFASAQRVFRGVPVTGGAAFTKDAVYLRGLIGVHTFFRWALRQRQLRLCRWLFAGKMTLADVQRFAPLFEAGVLLPPRWMPRWVARANGLAGVLAFSLFANRIRLDAVDERGFLDI</sequence>
<evidence type="ECO:0000256" key="2">
    <source>
        <dbReference type="ARBA" id="ARBA00022670"/>
    </source>
</evidence>
<proteinExistence type="predicted"/>
<dbReference type="PANTHER" id="PTHR31817:SF0">
    <property type="entry name" value="CHROMOSOME UNDETERMINED SCAFFOLD_67, WHOLE GENOME SHOTGUN SEQUENCE"/>
    <property type="match status" value="1"/>
</dbReference>
<dbReference type="EMBL" id="AVPT01000033">
    <property type="protein sequence ID" value="KGM53874.1"/>
    <property type="molecule type" value="Genomic_DNA"/>
</dbReference>
<comment type="caution">
    <text evidence="5">The sequence shown here is derived from an EMBL/GenBank/DDBJ whole genome shotgun (WGS) entry which is preliminary data.</text>
</comment>
<comment type="cofactor">
    <cofactor evidence="1">
        <name>Zn(2+)</name>
        <dbReference type="ChEBI" id="CHEBI:29105"/>
    </cofactor>
</comment>
<protein>
    <recommendedName>
        <fullName evidence="7">Flavohemoglobin expression-modulating QEGLA motif protein</fullName>
    </recommendedName>
</protein>
<dbReference type="Proteomes" id="UP000029989">
    <property type="component" value="Unassembled WGS sequence"/>
</dbReference>
<dbReference type="InterPro" id="IPR012656">
    <property type="entry name" value="CHP02421_QEGLA"/>
</dbReference>
<dbReference type="InterPro" id="IPR012548">
    <property type="entry name" value="MATCAP"/>
</dbReference>
<keyword evidence="2" id="KW-0645">Protease</keyword>
<keyword evidence="3" id="KW-0378">Hydrolase</keyword>
<reference evidence="5 6" key="1">
    <citation type="journal article" date="2015" name="Stand. Genomic Sci.">
        <title>Genomic information of the arsenic-resistant bacterium Lysobacter arseniciresistens type strain ZS79(T) and comparison of Lysobacter draft genomes.</title>
        <authorList>
            <person name="Liu L."/>
            <person name="Zhang S."/>
            <person name="Luo M."/>
            <person name="Wang G."/>
        </authorList>
    </citation>
    <scope>NUCLEOTIDE SEQUENCE [LARGE SCALE GENOMIC DNA]</scope>
    <source>
        <strain evidence="5 6">ZS79</strain>
    </source>
</reference>
<organism evidence="5 6">
    <name type="scientific">Lysobacter arseniciresistens ZS79</name>
    <dbReference type="NCBI Taxonomy" id="913325"/>
    <lineage>
        <taxon>Bacteria</taxon>
        <taxon>Pseudomonadati</taxon>
        <taxon>Pseudomonadota</taxon>
        <taxon>Gammaproteobacteria</taxon>
        <taxon>Lysobacterales</taxon>
        <taxon>Lysobacteraceae</taxon>
        <taxon>Novilysobacter</taxon>
    </lineage>
</organism>
<dbReference type="eggNOG" id="COG3930">
    <property type="taxonomic scope" value="Bacteria"/>
</dbReference>
<dbReference type="GO" id="GO:0080164">
    <property type="term" value="P:regulation of nitric oxide metabolic process"/>
    <property type="evidence" value="ECO:0007669"/>
    <property type="project" value="TreeGrafter"/>
</dbReference>
<evidence type="ECO:0008006" key="7">
    <source>
        <dbReference type="Google" id="ProtNLM"/>
    </source>
</evidence>
<dbReference type="OrthoDB" id="9785840at2"/>
<dbReference type="SMART" id="SM01154">
    <property type="entry name" value="DUF1704"/>
    <property type="match status" value="1"/>
</dbReference>
<dbReference type="GO" id="GO:0006508">
    <property type="term" value="P:proteolysis"/>
    <property type="evidence" value="ECO:0007669"/>
    <property type="project" value="UniProtKB-KW"/>
</dbReference>
<dbReference type="RefSeq" id="WP_036213016.1">
    <property type="nucleotide sequence ID" value="NZ_AVPT01000033.1"/>
</dbReference>
<dbReference type="NCBIfam" id="TIGR02421">
    <property type="entry name" value="QEGLA"/>
    <property type="match status" value="1"/>
</dbReference>
<dbReference type="PANTHER" id="PTHR31817">
    <property type="match status" value="1"/>
</dbReference>
<evidence type="ECO:0000313" key="6">
    <source>
        <dbReference type="Proteomes" id="UP000029989"/>
    </source>
</evidence>
<keyword evidence="6" id="KW-1185">Reference proteome</keyword>
<gene>
    <name evidence="5" type="ORF">N799_11170</name>
</gene>
<accession>A0A0A0ETQ6</accession>